<keyword evidence="2" id="KW-0238">DNA-binding</keyword>
<evidence type="ECO:0000256" key="1">
    <source>
        <dbReference type="ARBA" id="ARBA00004123"/>
    </source>
</evidence>
<gene>
    <name evidence="6" type="ORF">DH2020_006402</name>
</gene>
<dbReference type="Pfam" id="PF01336">
    <property type="entry name" value="tRNA_anti-codon"/>
    <property type="match status" value="1"/>
</dbReference>
<dbReference type="Proteomes" id="UP001318860">
    <property type="component" value="Unassembled WGS sequence"/>
</dbReference>
<dbReference type="EMBL" id="JABTTQ020000004">
    <property type="protein sequence ID" value="KAK6159088.1"/>
    <property type="molecule type" value="Genomic_DNA"/>
</dbReference>
<dbReference type="InterPro" id="IPR036388">
    <property type="entry name" value="WH-like_DNA-bd_sf"/>
</dbReference>
<comment type="caution">
    <text evidence="6">The sequence shown here is derived from an EMBL/GenBank/DDBJ whole genome shotgun (WGS) entry which is preliminary data.</text>
</comment>
<dbReference type="InterPro" id="IPR004365">
    <property type="entry name" value="NA-bd_OB_tRNA"/>
</dbReference>
<dbReference type="InterPro" id="IPR040260">
    <property type="entry name" value="RFA2-like"/>
</dbReference>
<comment type="subcellular location">
    <subcellularLocation>
        <location evidence="1">Nucleus</location>
    </subcellularLocation>
</comment>
<evidence type="ECO:0000256" key="2">
    <source>
        <dbReference type="ARBA" id="ARBA00023125"/>
    </source>
</evidence>
<feature type="region of interest" description="Disordered" evidence="4">
    <location>
        <begin position="1"/>
        <end position="40"/>
    </location>
</feature>
<dbReference type="CDD" id="cd04478">
    <property type="entry name" value="RPA2_DBD_D"/>
    <property type="match status" value="1"/>
</dbReference>
<evidence type="ECO:0000313" key="6">
    <source>
        <dbReference type="EMBL" id="KAK6159088.1"/>
    </source>
</evidence>
<proteinExistence type="predicted"/>
<dbReference type="SUPFAM" id="SSF50249">
    <property type="entry name" value="Nucleic acid-binding proteins"/>
    <property type="match status" value="1"/>
</dbReference>
<name>A0ABR0XJD2_REHGL</name>
<feature type="domain" description="OB" evidence="5">
    <location>
        <begin position="70"/>
        <end position="141"/>
    </location>
</feature>
<feature type="compositionally biased region" description="Polar residues" evidence="4">
    <location>
        <begin position="25"/>
        <end position="34"/>
    </location>
</feature>
<evidence type="ECO:0000259" key="5">
    <source>
        <dbReference type="Pfam" id="PF01336"/>
    </source>
</evidence>
<dbReference type="InterPro" id="IPR012340">
    <property type="entry name" value="NA-bd_OB-fold"/>
</dbReference>
<keyword evidence="7" id="KW-1185">Reference proteome</keyword>
<evidence type="ECO:0000256" key="4">
    <source>
        <dbReference type="SAM" id="MobiDB-lite"/>
    </source>
</evidence>
<keyword evidence="3" id="KW-0539">Nucleus</keyword>
<dbReference type="PANTHER" id="PTHR13989">
    <property type="entry name" value="REPLICATION PROTEIN A-RELATED"/>
    <property type="match status" value="1"/>
</dbReference>
<dbReference type="PANTHER" id="PTHR13989:SF46">
    <property type="entry name" value="REPLICATION PROTEIN A 32 KDA SUBUNIT A-LIKE"/>
    <property type="match status" value="1"/>
</dbReference>
<organism evidence="6 7">
    <name type="scientific">Rehmannia glutinosa</name>
    <name type="common">Chinese foxglove</name>
    <dbReference type="NCBI Taxonomy" id="99300"/>
    <lineage>
        <taxon>Eukaryota</taxon>
        <taxon>Viridiplantae</taxon>
        <taxon>Streptophyta</taxon>
        <taxon>Embryophyta</taxon>
        <taxon>Tracheophyta</taxon>
        <taxon>Spermatophyta</taxon>
        <taxon>Magnoliopsida</taxon>
        <taxon>eudicotyledons</taxon>
        <taxon>Gunneridae</taxon>
        <taxon>Pentapetalae</taxon>
        <taxon>asterids</taxon>
        <taxon>lamiids</taxon>
        <taxon>Lamiales</taxon>
        <taxon>Orobanchaceae</taxon>
        <taxon>Rehmannieae</taxon>
        <taxon>Rehmannia</taxon>
    </lineage>
</organism>
<dbReference type="Gene3D" id="1.10.10.10">
    <property type="entry name" value="Winged helix-like DNA-binding domain superfamily/Winged helix DNA-binding domain"/>
    <property type="match status" value="1"/>
</dbReference>
<accession>A0ABR0XJD2</accession>
<reference evidence="6 7" key="1">
    <citation type="journal article" date="2021" name="Comput. Struct. Biotechnol. J.">
        <title>De novo genome assembly of the potent medicinal plant Rehmannia glutinosa using nanopore technology.</title>
        <authorList>
            <person name="Ma L."/>
            <person name="Dong C."/>
            <person name="Song C."/>
            <person name="Wang X."/>
            <person name="Zheng X."/>
            <person name="Niu Y."/>
            <person name="Chen S."/>
            <person name="Feng W."/>
        </authorList>
    </citation>
    <scope>NUCLEOTIDE SEQUENCE [LARGE SCALE GENOMIC DNA]</scope>
    <source>
        <strain evidence="6">DH-2019</strain>
    </source>
</reference>
<protein>
    <recommendedName>
        <fullName evidence="5">OB domain-containing protein</fullName>
    </recommendedName>
</protein>
<evidence type="ECO:0000313" key="7">
    <source>
        <dbReference type="Proteomes" id="UP001318860"/>
    </source>
</evidence>
<dbReference type="Gene3D" id="2.40.50.140">
    <property type="entry name" value="Nucleic acid-binding proteins"/>
    <property type="match status" value="1"/>
</dbReference>
<evidence type="ECO:0000256" key="3">
    <source>
        <dbReference type="ARBA" id="ARBA00023242"/>
    </source>
</evidence>
<sequence length="257" mass="27417">MMFESSQFDGTATFSGGGSGFVSTQSADPSPTSAKSRDNQPMYPVTVKQVIEASPSIDEKSNFLIDGIDVKLVGMVFNKSERVTDVSFVIDDGTGRIGCTRWVNDPQDTKEVEGLTDSIYVRVHGHLKSYQGKKQLVVYAISASIATLGLSVLAHTNGALGFSYMTVCLFNFGECNLQNSGSAPPSAPAAVSTPSGSQAVSSSQLSQEYNLDGLGSIDKKVLDYLQLPSSLEAMESLESEGLVYSTIDEFHYKSTAS</sequence>